<dbReference type="AlphaFoldDB" id="A0A2P6N4U5"/>
<protein>
    <submittedName>
        <fullName evidence="11">Uncharacterized protein</fullName>
    </submittedName>
</protein>
<dbReference type="Proteomes" id="UP000241769">
    <property type="component" value="Unassembled WGS sequence"/>
</dbReference>
<evidence type="ECO:0000256" key="9">
    <source>
        <dbReference type="PIRSR" id="PIRSR000216-1"/>
    </source>
</evidence>
<dbReference type="GO" id="GO:0051537">
    <property type="term" value="F:2 iron, 2 sulfur cluster binding"/>
    <property type="evidence" value="ECO:0007669"/>
    <property type="project" value="UniProtKB-KW"/>
</dbReference>
<feature type="region of interest" description="Disordered" evidence="10">
    <location>
        <begin position="33"/>
        <end position="57"/>
    </location>
</feature>
<dbReference type="GO" id="GO:0003954">
    <property type="term" value="F:NADH dehydrogenase activity"/>
    <property type="evidence" value="ECO:0007669"/>
    <property type="project" value="TreeGrafter"/>
</dbReference>
<feature type="region of interest" description="Disordered" evidence="10">
    <location>
        <begin position="211"/>
        <end position="252"/>
    </location>
</feature>
<dbReference type="GO" id="GO:0046872">
    <property type="term" value="F:metal ion binding"/>
    <property type="evidence" value="ECO:0007669"/>
    <property type="project" value="UniProtKB-KW"/>
</dbReference>
<feature type="binding site" evidence="9">
    <location>
        <position position="139"/>
    </location>
    <ligand>
        <name>[2Fe-2S] cluster</name>
        <dbReference type="ChEBI" id="CHEBI:190135"/>
    </ligand>
</feature>
<dbReference type="PANTHER" id="PTHR10371:SF3">
    <property type="entry name" value="NADH DEHYDROGENASE [UBIQUINONE] FLAVOPROTEIN 2, MITOCHONDRIAL"/>
    <property type="match status" value="1"/>
</dbReference>
<evidence type="ECO:0000256" key="3">
    <source>
        <dbReference type="ARBA" id="ARBA00022723"/>
    </source>
</evidence>
<feature type="binding site" evidence="9">
    <location>
        <position position="144"/>
    </location>
    <ligand>
        <name>[2Fe-2S] cluster</name>
        <dbReference type="ChEBI" id="CHEBI:190135"/>
    </ligand>
</feature>
<dbReference type="InterPro" id="IPR041921">
    <property type="entry name" value="NuoE_N"/>
</dbReference>
<dbReference type="GO" id="GO:1902494">
    <property type="term" value="C:catalytic complex"/>
    <property type="evidence" value="ECO:0007669"/>
    <property type="project" value="UniProtKB-ARBA"/>
</dbReference>
<evidence type="ECO:0000313" key="11">
    <source>
        <dbReference type="EMBL" id="PRP78979.1"/>
    </source>
</evidence>
<dbReference type="NCBIfam" id="TIGR01958">
    <property type="entry name" value="nuoE_fam"/>
    <property type="match status" value="1"/>
</dbReference>
<dbReference type="NCBIfam" id="NF005725">
    <property type="entry name" value="PRK07539.1-5"/>
    <property type="match status" value="1"/>
</dbReference>
<evidence type="ECO:0000256" key="2">
    <source>
        <dbReference type="ARBA" id="ARBA00022714"/>
    </source>
</evidence>
<dbReference type="InterPro" id="IPR002023">
    <property type="entry name" value="NuoE-like"/>
</dbReference>
<dbReference type="FunFam" id="3.40.30.10:FF:000022">
    <property type="entry name" value="NADH dehydrogenase flavoprotein 2, mitochondrial"/>
    <property type="match status" value="1"/>
</dbReference>
<evidence type="ECO:0000256" key="8">
    <source>
        <dbReference type="ARBA" id="ARBA00034078"/>
    </source>
</evidence>
<comment type="cofactor">
    <cofactor evidence="9">
        <name>[2Fe-2S] cluster</name>
        <dbReference type="ChEBI" id="CHEBI:190135"/>
    </cofactor>
    <text evidence="9">Binds 1 [2Fe-2S] cluster.</text>
</comment>
<dbReference type="EMBL" id="MDYQ01000202">
    <property type="protein sequence ID" value="PRP78979.1"/>
    <property type="molecule type" value="Genomic_DNA"/>
</dbReference>
<feature type="binding site" evidence="9">
    <location>
        <position position="184"/>
    </location>
    <ligand>
        <name>[2Fe-2S] cluster</name>
        <dbReference type="ChEBI" id="CHEBI:190135"/>
    </ligand>
</feature>
<comment type="similarity">
    <text evidence="1">Belongs to the complex I 24 kDa subunit family.</text>
</comment>
<reference evidence="11 12" key="1">
    <citation type="journal article" date="2018" name="Genome Biol. Evol.">
        <title>Multiple Roots of Fruiting Body Formation in Amoebozoa.</title>
        <authorList>
            <person name="Hillmann F."/>
            <person name="Forbes G."/>
            <person name="Novohradska S."/>
            <person name="Ferling I."/>
            <person name="Riege K."/>
            <person name="Groth M."/>
            <person name="Westermann M."/>
            <person name="Marz M."/>
            <person name="Spaller T."/>
            <person name="Winckler T."/>
            <person name="Schaap P."/>
            <person name="Glockner G."/>
        </authorList>
    </citation>
    <scope>NUCLEOTIDE SEQUENCE [LARGE SCALE GENOMIC DNA]</scope>
    <source>
        <strain evidence="11 12">Jena</strain>
    </source>
</reference>
<dbReference type="Pfam" id="PF01257">
    <property type="entry name" value="2Fe-2S_thioredx"/>
    <property type="match status" value="1"/>
</dbReference>
<dbReference type="Gene3D" id="3.40.30.10">
    <property type="entry name" value="Glutaredoxin"/>
    <property type="match status" value="1"/>
</dbReference>
<dbReference type="InterPro" id="IPR042128">
    <property type="entry name" value="NuoE_dom"/>
</dbReference>
<dbReference type="GO" id="GO:0098796">
    <property type="term" value="C:membrane protein complex"/>
    <property type="evidence" value="ECO:0007669"/>
    <property type="project" value="UniProtKB-ARBA"/>
</dbReference>
<keyword evidence="3 9" id="KW-0479">Metal-binding</keyword>
<dbReference type="OrthoDB" id="10254187at2759"/>
<comment type="cofactor">
    <cofactor evidence="8">
        <name>[2Fe-2S] cluster</name>
        <dbReference type="ChEBI" id="CHEBI:190135"/>
    </cofactor>
</comment>
<dbReference type="GO" id="GO:0008137">
    <property type="term" value="F:NADH dehydrogenase (ubiquinone) activity"/>
    <property type="evidence" value="ECO:0007669"/>
    <property type="project" value="UniProtKB-ARBA"/>
</dbReference>
<dbReference type="GO" id="GO:0006120">
    <property type="term" value="P:mitochondrial electron transport, NADH to ubiquinone"/>
    <property type="evidence" value="ECO:0007669"/>
    <property type="project" value="UniProtKB-ARBA"/>
</dbReference>
<proteinExistence type="inferred from homology"/>
<keyword evidence="2 9" id="KW-0001">2Fe-2S</keyword>
<evidence type="ECO:0000256" key="7">
    <source>
        <dbReference type="ARBA" id="ARBA00023027"/>
    </source>
</evidence>
<keyword evidence="7" id="KW-0520">NAD</keyword>
<evidence type="ECO:0000256" key="5">
    <source>
        <dbReference type="ARBA" id="ARBA00023004"/>
    </source>
</evidence>
<accession>A0A2P6N4U5</accession>
<evidence type="ECO:0000256" key="1">
    <source>
        <dbReference type="ARBA" id="ARBA00010643"/>
    </source>
</evidence>
<keyword evidence="12" id="KW-1185">Reference proteome</keyword>
<dbReference type="PANTHER" id="PTHR10371">
    <property type="entry name" value="NADH DEHYDROGENASE UBIQUINONE FLAVOPROTEIN 2, MITOCHONDRIAL"/>
    <property type="match status" value="1"/>
</dbReference>
<dbReference type="SUPFAM" id="SSF52833">
    <property type="entry name" value="Thioredoxin-like"/>
    <property type="match status" value="1"/>
</dbReference>
<feature type="binding site" evidence="9">
    <location>
        <position position="180"/>
    </location>
    <ligand>
        <name>[2Fe-2S] cluster</name>
        <dbReference type="ChEBI" id="CHEBI:190135"/>
    </ligand>
</feature>
<sequence>MSGNVFGRAKSLGSVRVVRPVLTRPSQRTFMTTRRPLSDTLSTHKDQPENNASTPFDFTPENYEECKKIIAKYPSGYKRAAMIPMLDLAQRQHGGWLPLAAMDKVAKILEVPPIRVYEVASFYTMFNRNPIGKHHVQICTTTPCMLRGAYEILDVCKKNLGIDVGQTTPDGMFTLGEVECAGACVNAPMFSVGDDYFEDLTEETTNQILDAFKRGERPKPGPQHKERYSSEPRGKQTSLIGEPVGPFARDDL</sequence>
<gene>
    <name evidence="11" type="ORF">PROFUN_11444</name>
</gene>
<comment type="caution">
    <text evidence="11">The sequence shown here is derived from an EMBL/GenBank/DDBJ whole genome shotgun (WGS) entry which is preliminary data.</text>
</comment>
<dbReference type="GO" id="GO:0005743">
    <property type="term" value="C:mitochondrial inner membrane"/>
    <property type="evidence" value="ECO:0007669"/>
    <property type="project" value="UniProtKB-ARBA"/>
</dbReference>
<dbReference type="Gene3D" id="1.10.10.1590">
    <property type="entry name" value="NADH-quinone oxidoreductase subunit E"/>
    <property type="match status" value="1"/>
</dbReference>
<dbReference type="CDD" id="cd03064">
    <property type="entry name" value="TRX_Fd_NuoE"/>
    <property type="match status" value="1"/>
</dbReference>
<organism evidence="11 12">
    <name type="scientific">Planoprotostelium fungivorum</name>
    <dbReference type="NCBI Taxonomy" id="1890364"/>
    <lineage>
        <taxon>Eukaryota</taxon>
        <taxon>Amoebozoa</taxon>
        <taxon>Evosea</taxon>
        <taxon>Variosea</taxon>
        <taxon>Cavosteliida</taxon>
        <taxon>Cavosteliaceae</taxon>
        <taxon>Planoprotostelium</taxon>
    </lineage>
</organism>
<evidence type="ECO:0000256" key="4">
    <source>
        <dbReference type="ARBA" id="ARBA00022967"/>
    </source>
</evidence>
<dbReference type="STRING" id="1890364.A0A2P6N4U5"/>
<dbReference type="FunFam" id="1.10.10.1590:FF:000001">
    <property type="entry name" value="NADH-quinone oxidoreductase subunit E"/>
    <property type="match status" value="1"/>
</dbReference>
<dbReference type="InterPro" id="IPR036249">
    <property type="entry name" value="Thioredoxin-like_sf"/>
</dbReference>
<dbReference type="PIRSF" id="PIRSF000216">
    <property type="entry name" value="NADH_DH_24kDa"/>
    <property type="match status" value="1"/>
</dbReference>
<keyword evidence="4" id="KW-1278">Translocase</keyword>
<evidence type="ECO:0000256" key="10">
    <source>
        <dbReference type="SAM" id="MobiDB-lite"/>
    </source>
</evidence>
<dbReference type="InParanoid" id="A0A2P6N4U5"/>
<keyword evidence="6 9" id="KW-0411">Iron-sulfur</keyword>
<keyword evidence="5 9" id="KW-0408">Iron</keyword>
<evidence type="ECO:0000256" key="6">
    <source>
        <dbReference type="ARBA" id="ARBA00023014"/>
    </source>
</evidence>
<dbReference type="FunCoup" id="A0A2P6N4U5">
    <property type="interactions" value="339"/>
</dbReference>
<feature type="compositionally biased region" description="Basic and acidic residues" evidence="10">
    <location>
        <begin position="211"/>
        <end position="234"/>
    </location>
</feature>
<evidence type="ECO:0000313" key="12">
    <source>
        <dbReference type="Proteomes" id="UP000241769"/>
    </source>
</evidence>
<name>A0A2P6N4U5_9EUKA</name>